<dbReference type="CDD" id="cd06445">
    <property type="entry name" value="ATase"/>
    <property type="match status" value="1"/>
</dbReference>
<dbReference type="InterPro" id="IPR036388">
    <property type="entry name" value="WH-like_DNA-bd_sf"/>
</dbReference>
<dbReference type="GO" id="GO:0032259">
    <property type="term" value="P:methylation"/>
    <property type="evidence" value="ECO:0007669"/>
    <property type="project" value="UniProtKB-KW"/>
</dbReference>
<dbReference type="SUPFAM" id="SSF46767">
    <property type="entry name" value="Methylated DNA-protein cysteine methyltransferase, C-terminal domain"/>
    <property type="match status" value="1"/>
</dbReference>
<dbReference type="FunFam" id="1.10.10.10:FF:000214">
    <property type="entry name" value="Methylated-DNA--protein-cysteine methyltransferase"/>
    <property type="match status" value="1"/>
</dbReference>
<evidence type="ECO:0000313" key="11">
    <source>
        <dbReference type="EMBL" id="MBO8427834.1"/>
    </source>
</evidence>
<dbReference type="Proteomes" id="UP000823613">
    <property type="component" value="Unassembled WGS sequence"/>
</dbReference>
<evidence type="ECO:0000259" key="9">
    <source>
        <dbReference type="Pfam" id="PF01035"/>
    </source>
</evidence>
<dbReference type="InterPro" id="IPR014048">
    <property type="entry name" value="MethylDNA_cys_MeTrfase_DNA-bd"/>
</dbReference>
<dbReference type="SUPFAM" id="SSF53155">
    <property type="entry name" value="Methylated DNA-protein cysteine methyltransferase domain"/>
    <property type="match status" value="1"/>
</dbReference>
<name>A0A9D9GWZ5_9BACL</name>
<keyword evidence="6" id="KW-0227">DNA damage</keyword>
<evidence type="ECO:0000256" key="5">
    <source>
        <dbReference type="ARBA" id="ARBA00022679"/>
    </source>
</evidence>
<comment type="similarity">
    <text evidence="2">Belongs to the MGMT family.</text>
</comment>
<evidence type="ECO:0000256" key="2">
    <source>
        <dbReference type="ARBA" id="ARBA00008711"/>
    </source>
</evidence>
<keyword evidence="4" id="KW-0489">Methyltransferase</keyword>
<reference evidence="11" key="2">
    <citation type="journal article" date="2021" name="PeerJ">
        <title>Extensive microbial diversity within the chicken gut microbiome revealed by metagenomics and culture.</title>
        <authorList>
            <person name="Gilroy R."/>
            <person name="Ravi A."/>
            <person name="Getino M."/>
            <person name="Pursley I."/>
            <person name="Horton D.L."/>
            <person name="Alikhan N.F."/>
            <person name="Baker D."/>
            <person name="Gharbi K."/>
            <person name="Hall N."/>
            <person name="Watson M."/>
            <person name="Adriaenssens E.M."/>
            <person name="Foster-Nyarko E."/>
            <person name="Jarju S."/>
            <person name="Secka A."/>
            <person name="Antonio M."/>
            <person name="Oren A."/>
            <person name="Chaudhuri R.R."/>
            <person name="La Ragione R."/>
            <person name="Hildebrand F."/>
            <person name="Pallen M.J."/>
        </authorList>
    </citation>
    <scope>NUCLEOTIDE SEQUENCE</scope>
    <source>
        <strain evidence="11">11159</strain>
    </source>
</reference>
<feature type="domain" description="Methylguanine DNA methyltransferase ribonuclease-like" evidence="10">
    <location>
        <begin position="5"/>
        <end position="74"/>
    </location>
</feature>
<dbReference type="PANTHER" id="PTHR10815:SF13">
    <property type="entry name" value="METHYLATED-DNA--PROTEIN-CYSTEINE METHYLTRANSFERASE"/>
    <property type="match status" value="1"/>
</dbReference>
<organism evidence="11 12">
    <name type="scientific">Candidatus Onthovivens merdipullorum</name>
    <dbReference type="NCBI Taxonomy" id="2840889"/>
    <lineage>
        <taxon>Bacteria</taxon>
        <taxon>Bacillati</taxon>
        <taxon>Bacillota</taxon>
        <taxon>Bacilli</taxon>
        <taxon>Bacillales</taxon>
        <taxon>Candidatus Onthovivens</taxon>
    </lineage>
</organism>
<dbReference type="Gene3D" id="3.30.160.70">
    <property type="entry name" value="Methylated DNA-protein cysteine methyltransferase domain"/>
    <property type="match status" value="1"/>
</dbReference>
<comment type="catalytic activity">
    <reaction evidence="8">
        <text>a 6-O-methyl-2'-deoxyguanosine in DNA + L-cysteinyl-[protein] = S-methyl-L-cysteinyl-[protein] + a 2'-deoxyguanosine in DNA</text>
        <dbReference type="Rhea" id="RHEA:24000"/>
        <dbReference type="Rhea" id="RHEA-COMP:10131"/>
        <dbReference type="Rhea" id="RHEA-COMP:10132"/>
        <dbReference type="Rhea" id="RHEA-COMP:11367"/>
        <dbReference type="Rhea" id="RHEA-COMP:11368"/>
        <dbReference type="ChEBI" id="CHEBI:29950"/>
        <dbReference type="ChEBI" id="CHEBI:82612"/>
        <dbReference type="ChEBI" id="CHEBI:85445"/>
        <dbReference type="ChEBI" id="CHEBI:85448"/>
        <dbReference type="EC" id="2.1.1.63"/>
    </reaction>
</comment>
<accession>A0A9D9GWZ5</accession>
<evidence type="ECO:0000256" key="4">
    <source>
        <dbReference type="ARBA" id="ARBA00022603"/>
    </source>
</evidence>
<dbReference type="NCBIfam" id="TIGR00589">
    <property type="entry name" value="ogt"/>
    <property type="match status" value="1"/>
</dbReference>
<dbReference type="Gene3D" id="1.10.10.10">
    <property type="entry name" value="Winged helix-like DNA-binding domain superfamily/Winged helix DNA-binding domain"/>
    <property type="match status" value="1"/>
</dbReference>
<dbReference type="InterPro" id="IPR036217">
    <property type="entry name" value="MethylDNA_cys_MeTrfase_DNAb"/>
</dbReference>
<dbReference type="AlphaFoldDB" id="A0A9D9GWZ5"/>
<sequence>MTISSIYHSFLGDIILYCKDNALVGLKFIDQAKPSFKFVDDIIIDDEDLVIKKVKNYLNKYFSKQETNIDFEVNPIGSEFQKLVWSEVSCIPYGKTVSYSFIANELKNKLKVNSVSIRKVAQAISQNKILIIIPCHRVIGKDGSLKGYSGGLNRKASLLNLEKN</sequence>
<dbReference type="Pfam" id="PF01035">
    <property type="entry name" value="DNA_binding_1"/>
    <property type="match status" value="1"/>
</dbReference>
<dbReference type="EMBL" id="JADIMY010000093">
    <property type="protein sequence ID" value="MBO8427834.1"/>
    <property type="molecule type" value="Genomic_DNA"/>
</dbReference>
<evidence type="ECO:0000313" key="12">
    <source>
        <dbReference type="Proteomes" id="UP000823613"/>
    </source>
</evidence>
<dbReference type="GO" id="GO:0006281">
    <property type="term" value="P:DNA repair"/>
    <property type="evidence" value="ECO:0007669"/>
    <property type="project" value="UniProtKB-KW"/>
</dbReference>
<dbReference type="EC" id="2.1.1.63" evidence="3"/>
<reference evidence="11" key="1">
    <citation type="submission" date="2020-10" db="EMBL/GenBank/DDBJ databases">
        <authorList>
            <person name="Gilroy R."/>
        </authorList>
    </citation>
    <scope>NUCLEOTIDE SEQUENCE</scope>
    <source>
        <strain evidence="11">11159</strain>
    </source>
</reference>
<dbReference type="InterPro" id="IPR036631">
    <property type="entry name" value="MGMT_N_sf"/>
</dbReference>
<dbReference type="InterPro" id="IPR001497">
    <property type="entry name" value="MethylDNA_cys_MeTrfase_AS"/>
</dbReference>
<evidence type="ECO:0000256" key="1">
    <source>
        <dbReference type="ARBA" id="ARBA00001286"/>
    </source>
</evidence>
<evidence type="ECO:0000259" key="10">
    <source>
        <dbReference type="Pfam" id="PF02870"/>
    </source>
</evidence>
<evidence type="ECO:0000256" key="6">
    <source>
        <dbReference type="ARBA" id="ARBA00022763"/>
    </source>
</evidence>
<comment type="catalytic activity">
    <reaction evidence="1">
        <text>a 4-O-methyl-thymidine in DNA + L-cysteinyl-[protein] = a thymidine in DNA + S-methyl-L-cysteinyl-[protein]</text>
        <dbReference type="Rhea" id="RHEA:53428"/>
        <dbReference type="Rhea" id="RHEA-COMP:10131"/>
        <dbReference type="Rhea" id="RHEA-COMP:10132"/>
        <dbReference type="Rhea" id="RHEA-COMP:13555"/>
        <dbReference type="Rhea" id="RHEA-COMP:13556"/>
        <dbReference type="ChEBI" id="CHEBI:29950"/>
        <dbReference type="ChEBI" id="CHEBI:82612"/>
        <dbReference type="ChEBI" id="CHEBI:137386"/>
        <dbReference type="ChEBI" id="CHEBI:137387"/>
        <dbReference type="EC" id="2.1.1.63"/>
    </reaction>
</comment>
<feature type="domain" description="Methylated-DNA-[protein]-cysteine S-methyltransferase DNA binding" evidence="9">
    <location>
        <begin position="79"/>
        <end position="163"/>
    </location>
</feature>
<evidence type="ECO:0000256" key="3">
    <source>
        <dbReference type="ARBA" id="ARBA00011918"/>
    </source>
</evidence>
<gene>
    <name evidence="11" type="ORF">IAC58_04710</name>
</gene>
<keyword evidence="5" id="KW-0808">Transferase</keyword>
<dbReference type="PANTHER" id="PTHR10815">
    <property type="entry name" value="METHYLATED-DNA--PROTEIN-CYSTEINE METHYLTRANSFERASE"/>
    <property type="match status" value="1"/>
</dbReference>
<dbReference type="InterPro" id="IPR008332">
    <property type="entry name" value="MethylG_MeTrfase_N"/>
</dbReference>
<proteinExistence type="inferred from homology"/>
<dbReference type="Pfam" id="PF02870">
    <property type="entry name" value="Methyltransf_1N"/>
    <property type="match status" value="1"/>
</dbReference>
<dbReference type="GO" id="GO:0003908">
    <property type="term" value="F:methylated-DNA-[protein]-cysteine S-methyltransferase activity"/>
    <property type="evidence" value="ECO:0007669"/>
    <property type="project" value="UniProtKB-EC"/>
</dbReference>
<keyword evidence="7" id="KW-0234">DNA repair</keyword>
<evidence type="ECO:0000256" key="8">
    <source>
        <dbReference type="ARBA" id="ARBA00049348"/>
    </source>
</evidence>
<comment type="caution">
    <text evidence="11">The sequence shown here is derived from an EMBL/GenBank/DDBJ whole genome shotgun (WGS) entry which is preliminary data.</text>
</comment>
<evidence type="ECO:0000256" key="7">
    <source>
        <dbReference type="ARBA" id="ARBA00023204"/>
    </source>
</evidence>
<protein>
    <recommendedName>
        <fullName evidence="3">methylated-DNA--[protein]-cysteine S-methyltransferase</fullName>
        <ecNumber evidence="3">2.1.1.63</ecNumber>
    </recommendedName>
</protein>
<dbReference type="PROSITE" id="PS00374">
    <property type="entry name" value="MGMT"/>
    <property type="match status" value="1"/>
</dbReference>